<gene>
    <name evidence="3" type="ordered locus">Halha_1208</name>
</gene>
<dbReference type="SUPFAM" id="SSF53335">
    <property type="entry name" value="S-adenosyl-L-methionine-dependent methyltransferases"/>
    <property type="match status" value="1"/>
</dbReference>
<dbReference type="KEGG" id="hhl:Halha_1208"/>
<dbReference type="OrthoDB" id="9803017at2"/>
<accession>L0K807</accession>
<evidence type="ECO:0000313" key="4">
    <source>
        <dbReference type="Proteomes" id="UP000010880"/>
    </source>
</evidence>
<dbReference type="STRING" id="748449.Halha_1208"/>
<keyword evidence="1 3" id="KW-0489">Methyltransferase</keyword>
<dbReference type="HOGENOM" id="CLU_075826_0_2_9"/>
<name>L0K807_HALHC</name>
<dbReference type="Gene3D" id="3.40.50.150">
    <property type="entry name" value="Vaccinia Virus protein VP39"/>
    <property type="match status" value="1"/>
</dbReference>
<keyword evidence="4" id="KW-1185">Reference proteome</keyword>
<dbReference type="PIRSF" id="PIRSF004553">
    <property type="entry name" value="CHP00095"/>
    <property type="match status" value="1"/>
</dbReference>
<protein>
    <submittedName>
        <fullName evidence="3">RNA methyltransferase, RsmD family</fullName>
    </submittedName>
</protein>
<dbReference type="Proteomes" id="UP000010880">
    <property type="component" value="Chromosome"/>
</dbReference>
<dbReference type="GO" id="GO:0031167">
    <property type="term" value="P:rRNA methylation"/>
    <property type="evidence" value="ECO:0007669"/>
    <property type="project" value="InterPro"/>
</dbReference>
<dbReference type="AlphaFoldDB" id="L0K807"/>
<dbReference type="InterPro" id="IPR029063">
    <property type="entry name" value="SAM-dependent_MTases_sf"/>
</dbReference>
<dbReference type="PANTHER" id="PTHR43542">
    <property type="entry name" value="METHYLTRANSFERASE"/>
    <property type="match status" value="1"/>
</dbReference>
<dbReference type="EMBL" id="CP003359">
    <property type="protein sequence ID" value="AGB41156.1"/>
    <property type="molecule type" value="Genomic_DNA"/>
</dbReference>
<proteinExistence type="predicted"/>
<sequence>MRIIAGKNKGKRLKSLDRRDVRPTSDRTKEALFNILGPDVVGTRCLDLYAGFGGLGIEAISRGANEVTFIEQNKQIAKTIDQNIASVSYQDQSKVIVDDVLKALRRLRGHFELIFMDPPYKEIELYTKTLDRISQYNLLHPTGIIIVEHQAKADLDWPADYVVIKERNYGKSTLTLLRGASDNG</sequence>
<organism evidence="3 4">
    <name type="scientific">Halobacteroides halobius (strain ATCC 35273 / DSM 5150 / MD-1)</name>
    <dbReference type="NCBI Taxonomy" id="748449"/>
    <lineage>
        <taxon>Bacteria</taxon>
        <taxon>Bacillati</taxon>
        <taxon>Bacillota</taxon>
        <taxon>Clostridia</taxon>
        <taxon>Halanaerobiales</taxon>
        <taxon>Halobacteroidaceae</taxon>
        <taxon>Halobacteroides</taxon>
    </lineage>
</organism>
<dbReference type="InterPro" id="IPR004398">
    <property type="entry name" value="RNA_MeTrfase_RsmD"/>
</dbReference>
<evidence type="ECO:0000256" key="2">
    <source>
        <dbReference type="ARBA" id="ARBA00022679"/>
    </source>
</evidence>
<reference evidence="4" key="1">
    <citation type="submission" date="2012-02" db="EMBL/GenBank/DDBJ databases">
        <title>The complete genome of Halobacteroides halobius DSM 5150.</title>
        <authorList>
            <person name="Lucas S."/>
            <person name="Copeland A."/>
            <person name="Lapidus A."/>
            <person name="Glavina del Rio T."/>
            <person name="Dalin E."/>
            <person name="Tice H."/>
            <person name="Bruce D."/>
            <person name="Goodwin L."/>
            <person name="Pitluck S."/>
            <person name="Peters L."/>
            <person name="Mikhailova N."/>
            <person name="Gu W."/>
            <person name="Kyrpides N."/>
            <person name="Mavromatis K."/>
            <person name="Ivanova N."/>
            <person name="Brettin T."/>
            <person name="Detter J.C."/>
            <person name="Han C."/>
            <person name="Larimer F."/>
            <person name="Land M."/>
            <person name="Hauser L."/>
            <person name="Markowitz V."/>
            <person name="Cheng J.-F."/>
            <person name="Hugenholtz P."/>
            <person name="Woyke T."/>
            <person name="Wu D."/>
            <person name="Tindall B."/>
            <person name="Pomrenke H."/>
            <person name="Brambilla E."/>
            <person name="Klenk H.-P."/>
            <person name="Eisen J.A."/>
        </authorList>
    </citation>
    <scope>NUCLEOTIDE SEQUENCE [LARGE SCALE GENOMIC DNA]</scope>
    <source>
        <strain evidence="4">ATCC 35273 / DSM 5150 / MD-1</strain>
    </source>
</reference>
<dbReference type="CDD" id="cd02440">
    <property type="entry name" value="AdoMet_MTases"/>
    <property type="match status" value="1"/>
</dbReference>
<evidence type="ECO:0000313" key="3">
    <source>
        <dbReference type="EMBL" id="AGB41156.1"/>
    </source>
</evidence>
<dbReference type="Pfam" id="PF03602">
    <property type="entry name" value="Cons_hypoth95"/>
    <property type="match status" value="1"/>
</dbReference>
<dbReference type="NCBIfam" id="TIGR00095">
    <property type="entry name" value="16S rRNA (guanine(966)-N(2))-methyltransferase RsmD"/>
    <property type="match status" value="1"/>
</dbReference>
<dbReference type="PANTHER" id="PTHR43542:SF1">
    <property type="entry name" value="METHYLTRANSFERASE"/>
    <property type="match status" value="1"/>
</dbReference>
<dbReference type="eggNOG" id="COG0742">
    <property type="taxonomic scope" value="Bacteria"/>
</dbReference>
<keyword evidence="2 3" id="KW-0808">Transferase</keyword>
<dbReference type="PATRIC" id="fig|748449.3.peg.1166"/>
<dbReference type="GO" id="GO:0008168">
    <property type="term" value="F:methyltransferase activity"/>
    <property type="evidence" value="ECO:0007669"/>
    <property type="project" value="UniProtKB-KW"/>
</dbReference>
<dbReference type="RefSeq" id="WP_015326878.1">
    <property type="nucleotide sequence ID" value="NC_019978.1"/>
</dbReference>
<evidence type="ECO:0000256" key="1">
    <source>
        <dbReference type="ARBA" id="ARBA00022603"/>
    </source>
</evidence>